<protein>
    <submittedName>
        <fullName evidence="1">Uncharacterized protein</fullName>
    </submittedName>
</protein>
<proteinExistence type="predicted"/>
<keyword evidence="2" id="KW-1185">Reference proteome</keyword>
<dbReference type="AlphaFoldDB" id="A0A9D4U999"/>
<comment type="caution">
    <text evidence="1">The sequence shown here is derived from an EMBL/GenBank/DDBJ whole genome shotgun (WGS) entry which is preliminary data.</text>
</comment>
<evidence type="ECO:0000313" key="2">
    <source>
        <dbReference type="Proteomes" id="UP000886520"/>
    </source>
</evidence>
<dbReference type="EMBL" id="JABFUD020000021">
    <property type="protein sequence ID" value="KAI5063525.1"/>
    <property type="molecule type" value="Genomic_DNA"/>
</dbReference>
<dbReference type="Proteomes" id="UP000886520">
    <property type="component" value="Chromosome 21"/>
</dbReference>
<reference evidence="1" key="1">
    <citation type="submission" date="2021-01" db="EMBL/GenBank/DDBJ databases">
        <title>Adiantum capillus-veneris genome.</title>
        <authorList>
            <person name="Fang Y."/>
            <person name="Liao Q."/>
        </authorList>
    </citation>
    <scope>NUCLEOTIDE SEQUENCE</scope>
    <source>
        <strain evidence="1">H3</strain>
        <tissue evidence="1">Leaf</tissue>
    </source>
</reference>
<name>A0A9D4U999_ADICA</name>
<gene>
    <name evidence="1" type="ORF">GOP47_0022072</name>
</gene>
<evidence type="ECO:0000313" key="1">
    <source>
        <dbReference type="EMBL" id="KAI5063525.1"/>
    </source>
</evidence>
<organism evidence="1 2">
    <name type="scientific">Adiantum capillus-veneris</name>
    <name type="common">Maidenhair fern</name>
    <dbReference type="NCBI Taxonomy" id="13818"/>
    <lineage>
        <taxon>Eukaryota</taxon>
        <taxon>Viridiplantae</taxon>
        <taxon>Streptophyta</taxon>
        <taxon>Embryophyta</taxon>
        <taxon>Tracheophyta</taxon>
        <taxon>Polypodiopsida</taxon>
        <taxon>Polypodiidae</taxon>
        <taxon>Polypodiales</taxon>
        <taxon>Pteridineae</taxon>
        <taxon>Pteridaceae</taxon>
        <taxon>Vittarioideae</taxon>
        <taxon>Adiantum</taxon>
    </lineage>
</organism>
<accession>A0A9D4U999</accession>
<sequence>MCLIDGTFACPDATIVANANAVRDWKEKDSSARLELLLHMDDTQKQARSDVGRNGSILNGDEWERIGGTGQGSNTDAQFLRKGINQGKSQNRILRCIEPRHTGRPYSLADRLRL</sequence>